<name>A0ABY6HQT5_9ARCH</name>
<gene>
    <name evidence="10" type="ORF">NEF87_002142</name>
</gene>
<dbReference type="Proteomes" id="UP001208689">
    <property type="component" value="Chromosome"/>
</dbReference>
<evidence type="ECO:0000256" key="1">
    <source>
        <dbReference type="ARBA" id="ARBA00001941"/>
    </source>
</evidence>
<dbReference type="Pfam" id="PF02073">
    <property type="entry name" value="Peptidase_M29"/>
    <property type="match status" value="1"/>
</dbReference>
<accession>A0ABY6HQT5</accession>
<keyword evidence="11" id="KW-1185">Reference proteome</keyword>
<evidence type="ECO:0000256" key="2">
    <source>
        <dbReference type="ARBA" id="ARBA00001946"/>
    </source>
</evidence>
<keyword evidence="9" id="KW-0482">Metalloprotease</keyword>
<dbReference type="PANTHER" id="PTHR34448:SF1">
    <property type="entry name" value="BLL6088 PROTEIN"/>
    <property type="match status" value="1"/>
</dbReference>
<organism evidence="10 11">
    <name type="scientific">Candidatus Lokiarchaeum ossiferum</name>
    <dbReference type="NCBI Taxonomy" id="2951803"/>
    <lineage>
        <taxon>Archaea</taxon>
        <taxon>Promethearchaeati</taxon>
        <taxon>Promethearchaeota</taxon>
        <taxon>Promethearchaeia</taxon>
        <taxon>Promethearchaeales</taxon>
        <taxon>Promethearchaeaceae</taxon>
        <taxon>Candidatus Lokiarchaeum</taxon>
    </lineage>
</organism>
<evidence type="ECO:0000313" key="11">
    <source>
        <dbReference type="Proteomes" id="UP001208689"/>
    </source>
</evidence>
<evidence type="ECO:0000256" key="5">
    <source>
        <dbReference type="ARBA" id="ARBA00022438"/>
    </source>
</evidence>
<keyword evidence="6" id="KW-0645">Protease</keyword>
<comment type="cofactor">
    <cofactor evidence="2">
        <name>Mg(2+)</name>
        <dbReference type="ChEBI" id="CHEBI:18420"/>
    </cofactor>
</comment>
<evidence type="ECO:0000256" key="4">
    <source>
        <dbReference type="ARBA" id="ARBA00008236"/>
    </source>
</evidence>
<evidence type="ECO:0000256" key="6">
    <source>
        <dbReference type="ARBA" id="ARBA00022670"/>
    </source>
</evidence>
<evidence type="ECO:0008006" key="12">
    <source>
        <dbReference type="Google" id="ProtNLM"/>
    </source>
</evidence>
<keyword evidence="8" id="KW-0378">Hydrolase</keyword>
<dbReference type="InterPro" id="IPR052170">
    <property type="entry name" value="M29_Exopeptidase"/>
</dbReference>
<dbReference type="InterPro" id="IPR035097">
    <property type="entry name" value="M29_N-terminal"/>
</dbReference>
<proteinExistence type="inferred from homology"/>
<evidence type="ECO:0000256" key="7">
    <source>
        <dbReference type="ARBA" id="ARBA00022723"/>
    </source>
</evidence>
<keyword evidence="7" id="KW-0479">Metal-binding</keyword>
<dbReference type="InterPro" id="IPR000787">
    <property type="entry name" value="Peptidase_M29"/>
</dbReference>
<dbReference type="Gene3D" id="3.40.1830.10">
    <property type="entry name" value="Thermophilic metalloprotease (M29)"/>
    <property type="match status" value="1"/>
</dbReference>
<protein>
    <recommendedName>
        <fullName evidence="12">Aminopeptidase</fullName>
    </recommendedName>
</protein>
<evidence type="ECO:0000313" key="10">
    <source>
        <dbReference type="EMBL" id="UYP45857.1"/>
    </source>
</evidence>
<evidence type="ECO:0000256" key="3">
    <source>
        <dbReference type="ARBA" id="ARBA00001947"/>
    </source>
</evidence>
<comment type="cofactor">
    <cofactor evidence="3">
        <name>Zn(2+)</name>
        <dbReference type="ChEBI" id="CHEBI:29105"/>
    </cofactor>
</comment>
<dbReference type="SUPFAM" id="SSF144052">
    <property type="entry name" value="Thermophilic metalloprotease-like"/>
    <property type="match status" value="1"/>
</dbReference>
<evidence type="ECO:0000256" key="8">
    <source>
        <dbReference type="ARBA" id="ARBA00022801"/>
    </source>
</evidence>
<comment type="cofactor">
    <cofactor evidence="1">
        <name>Co(2+)</name>
        <dbReference type="ChEBI" id="CHEBI:48828"/>
    </cofactor>
</comment>
<evidence type="ECO:0000256" key="9">
    <source>
        <dbReference type="ARBA" id="ARBA00023049"/>
    </source>
</evidence>
<dbReference type="PANTHER" id="PTHR34448">
    <property type="entry name" value="AMINOPEPTIDASE"/>
    <property type="match status" value="1"/>
</dbReference>
<sequence length="368" mass="41423">MTQFNDRLAKLVVNYSLGVKVGDRVAIQSPAIAEDLCSALYKEIIIAGGYVTLQIGLPGIQEILFEYGNDNQLKHISELTKFVYEKFEHIITIDATYNSRSLELIDPKKKQLRNSTPENAALMQTFMKRLESKELHWIGIPYPCFSKAQDAGMGIHAYKKFISKALNIDKEDPIAYWRQVQKDQNRLIQILDETNKIKVFGEDTELSLSVKGRKWINCSGQNNLPDGEVFTGPIEDSINGHIRFTYPGIFQGQEIENIYLEFKDGKVIKATAEKGQKLLDSILEIDGANGIGEFAIGTNYNITKFTKNMLFDEKIGGTMHMALGMGIPESGSLSKSAIHWDILKDMNSEDSRIEADGKIIYQAGQWKI</sequence>
<keyword evidence="5" id="KW-0031">Aminopeptidase</keyword>
<reference evidence="10" key="1">
    <citation type="submission" date="2022-09" db="EMBL/GenBank/DDBJ databases">
        <title>Actin cytoskeleton and complex cell architecture in an #Asgard archaeon.</title>
        <authorList>
            <person name="Ponce Toledo R.I."/>
            <person name="Schleper C."/>
            <person name="Rodrigues Oliveira T."/>
            <person name="Wollweber F."/>
            <person name="Xu J."/>
            <person name="Rittmann S."/>
            <person name="Klingl A."/>
            <person name="Pilhofer M."/>
        </authorList>
    </citation>
    <scope>NUCLEOTIDE SEQUENCE</scope>
    <source>
        <strain evidence="10">B-35</strain>
    </source>
</reference>
<dbReference type="EMBL" id="CP104013">
    <property type="protein sequence ID" value="UYP45857.1"/>
    <property type="molecule type" value="Genomic_DNA"/>
</dbReference>
<comment type="similarity">
    <text evidence="4">Belongs to the peptidase M29 family.</text>
</comment>